<name>A0A1Y1ZJ93_9PLEO</name>
<gene>
    <name evidence="2" type="ORF">BCR34DRAFT_354248</name>
</gene>
<keyword evidence="3" id="KW-1185">Reference proteome</keyword>
<dbReference type="OrthoDB" id="3796055at2759"/>
<evidence type="ECO:0008006" key="4">
    <source>
        <dbReference type="Google" id="ProtNLM"/>
    </source>
</evidence>
<feature type="transmembrane region" description="Helical" evidence="1">
    <location>
        <begin position="273"/>
        <end position="292"/>
    </location>
</feature>
<dbReference type="Proteomes" id="UP000193144">
    <property type="component" value="Unassembled WGS sequence"/>
</dbReference>
<evidence type="ECO:0000313" key="3">
    <source>
        <dbReference type="Proteomes" id="UP000193144"/>
    </source>
</evidence>
<dbReference type="AlphaFoldDB" id="A0A1Y1ZJ93"/>
<accession>A0A1Y1ZJ93</accession>
<keyword evidence="1" id="KW-0812">Transmembrane</keyword>
<keyword evidence="1" id="KW-1133">Transmembrane helix</keyword>
<keyword evidence="1" id="KW-0472">Membrane</keyword>
<protein>
    <recommendedName>
        <fullName evidence="4">Cora-like Mg2+ transporter protein-domain-containing protein</fullName>
    </recommendedName>
</protein>
<evidence type="ECO:0000313" key="2">
    <source>
        <dbReference type="EMBL" id="ORY10264.1"/>
    </source>
</evidence>
<reference evidence="2 3" key="1">
    <citation type="submission" date="2016-07" db="EMBL/GenBank/DDBJ databases">
        <title>Pervasive Adenine N6-methylation of Active Genes in Fungi.</title>
        <authorList>
            <consortium name="DOE Joint Genome Institute"/>
            <person name="Mondo S.J."/>
            <person name="Dannebaum R.O."/>
            <person name="Kuo R.C."/>
            <person name="Labutti K."/>
            <person name="Haridas S."/>
            <person name="Kuo A."/>
            <person name="Salamov A."/>
            <person name="Ahrendt S.R."/>
            <person name="Lipzen A."/>
            <person name="Sullivan W."/>
            <person name="Andreopoulos W.B."/>
            <person name="Clum A."/>
            <person name="Lindquist E."/>
            <person name="Daum C."/>
            <person name="Ramamoorthy G.K."/>
            <person name="Gryganskyi A."/>
            <person name="Culley D."/>
            <person name="Magnuson J.K."/>
            <person name="James T.Y."/>
            <person name="O'Malley M.A."/>
            <person name="Stajich J.E."/>
            <person name="Spatafora J.W."/>
            <person name="Visel A."/>
            <person name="Grigoriev I.V."/>
        </authorList>
    </citation>
    <scope>NUCLEOTIDE SEQUENCE [LARGE SCALE GENOMIC DNA]</scope>
    <source>
        <strain evidence="2 3">CBS 115471</strain>
    </source>
</reference>
<evidence type="ECO:0000256" key="1">
    <source>
        <dbReference type="SAM" id="Phobius"/>
    </source>
</evidence>
<proteinExistence type="predicted"/>
<organism evidence="2 3">
    <name type="scientific">Clohesyomyces aquaticus</name>
    <dbReference type="NCBI Taxonomy" id="1231657"/>
    <lineage>
        <taxon>Eukaryota</taxon>
        <taxon>Fungi</taxon>
        <taxon>Dikarya</taxon>
        <taxon>Ascomycota</taxon>
        <taxon>Pezizomycotina</taxon>
        <taxon>Dothideomycetes</taxon>
        <taxon>Pleosporomycetidae</taxon>
        <taxon>Pleosporales</taxon>
        <taxon>Lindgomycetaceae</taxon>
        <taxon>Clohesyomyces</taxon>
    </lineage>
</organism>
<feature type="transmembrane region" description="Helical" evidence="1">
    <location>
        <begin position="236"/>
        <end position="261"/>
    </location>
</feature>
<dbReference type="Gene3D" id="1.20.58.340">
    <property type="entry name" value="Magnesium transport protein CorA, transmembrane region"/>
    <property type="match status" value="1"/>
</dbReference>
<sequence length="327" mass="37177">MAYNAETKASYGVCLVQKVEYIQHPLAALDQLDPSGVLQQHYLFFPSALAFTNSQSLSRKFQEVEERLIKIQSGMKCDDWQTVKHGPQNGVEPDLVELPRRLTSILHGYASDSVVADVLGRIIHFLHEQLRVQKQNPQQYDTMVVDSLLDILAEAEKMQQDMKGRVSYARDVIQSLSQMVYAYRAQRDNELNVRLAKLSHKSNQLNLKLSKIAAHESHMNTIIAKSAVEYSLDMQVISIVTLLFLPGTFMATLFSASFWNFQPGHEGPVASKWGWLYFALTITLTATVFSAWKAYSRWKRTKQLQFKSSIDISALDAIEELTEEDLE</sequence>
<comment type="caution">
    <text evidence="2">The sequence shown here is derived from an EMBL/GenBank/DDBJ whole genome shotgun (WGS) entry which is preliminary data.</text>
</comment>
<dbReference type="EMBL" id="MCFA01000075">
    <property type="protein sequence ID" value="ORY10264.1"/>
    <property type="molecule type" value="Genomic_DNA"/>
</dbReference>